<keyword evidence="1" id="KW-0479">Metal-binding</keyword>
<dbReference type="InterPro" id="IPR047115">
    <property type="entry name" value="ARSB"/>
</dbReference>
<evidence type="ECO:0000256" key="1">
    <source>
        <dbReference type="ARBA" id="ARBA00022723"/>
    </source>
</evidence>
<name>A0A7S2MIM1_9STRA</name>
<dbReference type="PANTHER" id="PTHR10342:SF274">
    <property type="entry name" value="ARYLSULFATASE B"/>
    <property type="match status" value="1"/>
</dbReference>
<sequence>MTLMGYKTYGMGKWNIGHCNEVYLPWNRGFDSFLGMVTAGIGYFTHDHGDYTYDGAEYTLYDMLEGNSTGQYTTGEAYQGLYDTILFGERACTIVRDHVALDVEAPLFIWLAFHGVHSDSGYAEEDSLTSDNVDYLAELKDAGMTKSRMEYARGLMAVDNAVSSVKEALISASIMNNTVMVIHSDNGAQPCVSEMAGNNWPLRSAKFQYFDGGVRVPAMVYAPGFFGEHQIGTTFRGLIHHVDWYPTFLALANSIDSNLTADLDGVNQWQAIMGLKSAPRKEIVLDLSDVAVINRTRTKVSYDYAVIAYIYTDMKLLENVPTDIWYLPNETYPATCTGRACKISGWMSSDTDSCGWGNFLFNLTADPYERNNLYYNRDYSDQVRDLQSRAQRQFADEHFQSVKWGDASQGVAADHFKAAGDYAVPWGCSADVA</sequence>
<keyword evidence="3" id="KW-0325">Glycoprotein</keyword>
<evidence type="ECO:0000259" key="4">
    <source>
        <dbReference type="Pfam" id="PF00884"/>
    </source>
</evidence>
<dbReference type="AlphaFoldDB" id="A0A7S2MIM1"/>
<dbReference type="GO" id="GO:0008484">
    <property type="term" value="F:sulfuric ester hydrolase activity"/>
    <property type="evidence" value="ECO:0007669"/>
    <property type="project" value="InterPro"/>
</dbReference>
<proteinExistence type="predicted"/>
<dbReference type="InterPro" id="IPR000917">
    <property type="entry name" value="Sulfatase_N"/>
</dbReference>
<dbReference type="PANTHER" id="PTHR10342">
    <property type="entry name" value="ARYLSULFATASE"/>
    <property type="match status" value="1"/>
</dbReference>
<dbReference type="Gene3D" id="3.30.1120.10">
    <property type="match status" value="1"/>
</dbReference>
<accession>A0A7S2MIM1</accession>
<keyword evidence="2" id="KW-0106">Calcium</keyword>
<gene>
    <name evidence="5" type="ORF">DSPE1174_LOCUS30784</name>
</gene>
<dbReference type="InterPro" id="IPR017850">
    <property type="entry name" value="Alkaline_phosphatase_core_sf"/>
</dbReference>
<reference evidence="5" key="1">
    <citation type="submission" date="2021-01" db="EMBL/GenBank/DDBJ databases">
        <authorList>
            <person name="Corre E."/>
            <person name="Pelletier E."/>
            <person name="Niang G."/>
            <person name="Scheremetjew M."/>
            <person name="Finn R."/>
            <person name="Kale V."/>
            <person name="Holt S."/>
            <person name="Cochrane G."/>
            <person name="Meng A."/>
            <person name="Brown T."/>
            <person name="Cohen L."/>
        </authorList>
    </citation>
    <scope>NUCLEOTIDE SEQUENCE</scope>
    <source>
        <strain evidence="5">CCMP1381</strain>
    </source>
</reference>
<dbReference type="EMBL" id="HBGS01058994">
    <property type="protein sequence ID" value="CAD9485494.1"/>
    <property type="molecule type" value="Transcribed_RNA"/>
</dbReference>
<dbReference type="Pfam" id="PF00884">
    <property type="entry name" value="Sulfatase"/>
    <property type="match status" value="1"/>
</dbReference>
<dbReference type="GO" id="GO:0046872">
    <property type="term" value="F:metal ion binding"/>
    <property type="evidence" value="ECO:0007669"/>
    <property type="project" value="UniProtKB-KW"/>
</dbReference>
<feature type="domain" description="Sulfatase N-terminal" evidence="4">
    <location>
        <begin position="4"/>
        <end position="253"/>
    </location>
</feature>
<dbReference type="Gene3D" id="3.40.720.10">
    <property type="entry name" value="Alkaline Phosphatase, subunit A"/>
    <property type="match status" value="1"/>
</dbReference>
<organism evidence="5">
    <name type="scientific">Octactis speculum</name>
    <dbReference type="NCBI Taxonomy" id="3111310"/>
    <lineage>
        <taxon>Eukaryota</taxon>
        <taxon>Sar</taxon>
        <taxon>Stramenopiles</taxon>
        <taxon>Ochrophyta</taxon>
        <taxon>Dictyochophyceae</taxon>
        <taxon>Dictyochales</taxon>
        <taxon>Dictyochaceae</taxon>
        <taxon>Octactis</taxon>
    </lineage>
</organism>
<dbReference type="SUPFAM" id="SSF53649">
    <property type="entry name" value="Alkaline phosphatase-like"/>
    <property type="match status" value="1"/>
</dbReference>
<evidence type="ECO:0000256" key="2">
    <source>
        <dbReference type="ARBA" id="ARBA00022837"/>
    </source>
</evidence>
<evidence type="ECO:0000256" key="3">
    <source>
        <dbReference type="ARBA" id="ARBA00023180"/>
    </source>
</evidence>
<protein>
    <recommendedName>
        <fullName evidence="4">Sulfatase N-terminal domain-containing protein</fullName>
    </recommendedName>
</protein>
<evidence type="ECO:0000313" key="5">
    <source>
        <dbReference type="EMBL" id="CAD9485494.1"/>
    </source>
</evidence>